<evidence type="ECO:0000313" key="1">
    <source>
        <dbReference type="EMBL" id="EAT80287.1"/>
    </source>
</evidence>
<protein>
    <submittedName>
        <fullName evidence="1">Uncharacterized protein</fullName>
    </submittedName>
</protein>
<organism evidence="1 2">
    <name type="scientific">Phaeosphaeria nodorum (strain SN15 / ATCC MYA-4574 / FGSC 10173)</name>
    <name type="common">Glume blotch fungus</name>
    <name type="synonym">Parastagonospora nodorum</name>
    <dbReference type="NCBI Taxonomy" id="321614"/>
    <lineage>
        <taxon>Eukaryota</taxon>
        <taxon>Fungi</taxon>
        <taxon>Dikarya</taxon>
        <taxon>Ascomycota</taxon>
        <taxon>Pezizomycotina</taxon>
        <taxon>Dothideomycetes</taxon>
        <taxon>Pleosporomycetidae</taxon>
        <taxon>Pleosporales</taxon>
        <taxon>Pleosporineae</taxon>
        <taxon>Phaeosphaeriaceae</taxon>
        <taxon>Parastagonospora</taxon>
    </lineage>
</organism>
<reference evidence="2" key="1">
    <citation type="journal article" date="2007" name="Plant Cell">
        <title>Dothideomycete-plant interactions illuminated by genome sequencing and EST analysis of the wheat pathogen Stagonospora nodorum.</title>
        <authorList>
            <person name="Hane J.K."/>
            <person name="Lowe R.G."/>
            <person name="Solomon P.S."/>
            <person name="Tan K.C."/>
            <person name="Schoch C.L."/>
            <person name="Spatafora J.W."/>
            <person name="Crous P.W."/>
            <person name="Kodira C."/>
            <person name="Birren B.W."/>
            <person name="Galagan J.E."/>
            <person name="Torriani S.F."/>
            <person name="McDonald B.A."/>
            <person name="Oliver R.P."/>
        </authorList>
    </citation>
    <scope>NUCLEOTIDE SEQUENCE [LARGE SCALE GENOMIC DNA]</scope>
    <source>
        <strain evidence="2">SN15 / ATCC MYA-4574 / FGSC 10173</strain>
    </source>
</reference>
<dbReference type="GeneID" id="5979605"/>
<dbReference type="EMBL" id="CH445346">
    <property type="protein sequence ID" value="EAT80287.1"/>
    <property type="molecule type" value="Genomic_DNA"/>
</dbReference>
<dbReference type="RefSeq" id="XP_001802696.1">
    <property type="nucleotide sequence ID" value="XM_001802644.1"/>
</dbReference>
<accession>Q0U6Z0</accession>
<evidence type="ECO:0000313" key="2">
    <source>
        <dbReference type="Proteomes" id="UP000001055"/>
    </source>
</evidence>
<dbReference type="AlphaFoldDB" id="Q0U6Z0"/>
<dbReference type="HOGENOM" id="CLU_2622831_0_0_1"/>
<dbReference type="Proteomes" id="UP000001055">
    <property type="component" value="Unassembled WGS sequence"/>
</dbReference>
<name>Q0U6Z0_PHANO</name>
<sequence length="78" mass="8375">MSSSRFIVTVTPPPTSLKAVTQMHPSPNSIFTAATSAAARFFAPLTSLHTWAKHLSLVEQSRMRRGGFLFAATALGVD</sequence>
<dbReference type="KEGG" id="pno:SNOG_12474"/>
<dbReference type="InParanoid" id="Q0U6Z0"/>
<gene>
    <name evidence="1" type="ORF">SNOG_12474</name>
</gene>
<proteinExistence type="predicted"/>